<feature type="compositionally biased region" description="Basic and acidic residues" evidence="1">
    <location>
        <begin position="21"/>
        <end position="31"/>
    </location>
</feature>
<dbReference type="EMBL" id="WIGM01001128">
    <property type="protein sequence ID" value="KAF6804551.1"/>
    <property type="molecule type" value="Genomic_DNA"/>
</dbReference>
<dbReference type="AlphaFoldDB" id="A0A8H6J1S9"/>
<feature type="compositionally biased region" description="Basic residues" evidence="1">
    <location>
        <begin position="635"/>
        <end position="647"/>
    </location>
</feature>
<protein>
    <submittedName>
        <fullName evidence="2">Uncharacterized protein</fullName>
    </submittedName>
</protein>
<proteinExistence type="predicted"/>
<gene>
    <name evidence="2" type="ORF">CMUS01_14820</name>
</gene>
<feature type="region of interest" description="Disordered" evidence="1">
    <location>
        <begin position="103"/>
        <end position="122"/>
    </location>
</feature>
<evidence type="ECO:0000313" key="3">
    <source>
        <dbReference type="Proteomes" id="UP000639643"/>
    </source>
</evidence>
<evidence type="ECO:0000256" key="1">
    <source>
        <dbReference type="SAM" id="MobiDB-lite"/>
    </source>
</evidence>
<dbReference type="OrthoDB" id="4828201at2759"/>
<organism evidence="2 3">
    <name type="scientific">Colletotrichum musicola</name>
    <dbReference type="NCBI Taxonomy" id="2175873"/>
    <lineage>
        <taxon>Eukaryota</taxon>
        <taxon>Fungi</taxon>
        <taxon>Dikarya</taxon>
        <taxon>Ascomycota</taxon>
        <taxon>Pezizomycotina</taxon>
        <taxon>Sordariomycetes</taxon>
        <taxon>Hypocreomycetidae</taxon>
        <taxon>Glomerellales</taxon>
        <taxon>Glomerellaceae</taxon>
        <taxon>Colletotrichum</taxon>
        <taxon>Colletotrichum orchidearum species complex</taxon>
    </lineage>
</organism>
<feature type="compositionally biased region" description="Low complexity" evidence="1">
    <location>
        <begin position="683"/>
        <end position="697"/>
    </location>
</feature>
<dbReference type="Proteomes" id="UP000639643">
    <property type="component" value="Unassembled WGS sequence"/>
</dbReference>
<comment type="caution">
    <text evidence="2">The sequence shown here is derived from an EMBL/GenBank/DDBJ whole genome shotgun (WGS) entry which is preliminary data.</text>
</comment>
<feature type="region of interest" description="Disordered" evidence="1">
    <location>
        <begin position="585"/>
        <end position="725"/>
    </location>
</feature>
<name>A0A8H6J1S9_9PEZI</name>
<feature type="region of interest" description="Disordered" evidence="1">
    <location>
        <begin position="1"/>
        <end position="31"/>
    </location>
</feature>
<keyword evidence="3" id="KW-1185">Reference proteome</keyword>
<evidence type="ECO:0000313" key="2">
    <source>
        <dbReference type="EMBL" id="KAF6804551.1"/>
    </source>
</evidence>
<accession>A0A8H6J1S9</accession>
<reference evidence="2" key="1">
    <citation type="journal article" date="2020" name="Phytopathology">
        <title>Genome Sequence Resources of Colletotrichum truncatum, C. plurivorum, C. musicola, and C. sojae: Four Species Pathogenic to Soybean (Glycine max).</title>
        <authorList>
            <person name="Rogerio F."/>
            <person name="Boufleur T.R."/>
            <person name="Ciampi-Guillardi M."/>
            <person name="Sukno S.A."/>
            <person name="Thon M.R."/>
            <person name="Massola Junior N.S."/>
            <person name="Baroncelli R."/>
        </authorList>
    </citation>
    <scope>NUCLEOTIDE SEQUENCE</scope>
    <source>
        <strain evidence="2">LFN0074</strain>
    </source>
</reference>
<sequence length="725" mass="79580">MKRKRGDDEDGAAACLGGGRRAKDEPFREGKSVRERARPYLLAVGKMHADVLETTWSTGRNRCVEAGHVRELKDAFVKGGLERGAPENRIAVLCSAEEVRRIRQSTGGGGDGHADDDDGGDGEASFLRWASVNDTKAEVMAGQHRLRALREYVEATGAPASDAWWTCELYDKDRLPADLNIKLRINRRDPSLADNHGQIWTQLVSVASDAVEPSAHDRASAVNHKLVEALRLGGEKSFPTRRLMTLWNHERWRTLTTRWCETRLGLETFNISTFEWMASLRIDDYWLPTLEAALGTLKALPLDEAQDLGRDDWDRLAAATADGRTREAVEAAFYTGDGGDGSHRRTTGLLKTMDDAAYRKVCRAMWTAPDLALVDLKHLLRSKRPEMETAVRVLHHVIGWIHHGSAVDLENVNPKSKSKPQLLHHLQTALDGLRSSRGSADEYPGDTALRLQQRVLDLARRSADAFRAPEVRTLVGDSITSMNDAAYGKRFDHVVWAHLLRTVRRITDPGDSTHVLRPDWEAADASEGGVYHAQVSTLVSVFCAKLFKLSGQPVGKNDAALVALRQSVEKTVALSGADLRTALPGHGITAHDDDDVDDDSGGGTTPPGQRQTRRPDPMDAGPPPSAQKTQDRRANSRHPARRGHAKRPALFLSDDDDDDDRSSASPPPPHQPVNHRQRQAGVTPPTAASSTTNTTPAKKPIPHWKTGLRAGAGGGRRQTQAQDGH</sequence>